<reference evidence="1" key="1">
    <citation type="journal article" date="2020" name="Microb. Genom.">
        <title>Genetic diversity of clinical and environmental Mucorales isolates obtained from an investigation of mucormycosis cases among solid organ transplant recipients.</title>
        <authorList>
            <person name="Nguyen M.H."/>
            <person name="Kaul D."/>
            <person name="Muto C."/>
            <person name="Cheng S.J."/>
            <person name="Richter R.A."/>
            <person name="Bruno V.M."/>
            <person name="Liu G."/>
            <person name="Beyhan S."/>
            <person name="Sundermann A.J."/>
            <person name="Mounaud S."/>
            <person name="Pasculle A.W."/>
            <person name="Nierman W.C."/>
            <person name="Driscoll E."/>
            <person name="Cumbie R."/>
            <person name="Clancy C.J."/>
            <person name="Dupont C.L."/>
        </authorList>
    </citation>
    <scope>NUCLEOTIDE SEQUENCE</scope>
    <source>
        <strain evidence="1">GL11</strain>
    </source>
</reference>
<dbReference type="EMBL" id="JAANQT010000370">
    <property type="protein sequence ID" value="KAG1311608.1"/>
    <property type="molecule type" value="Genomic_DNA"/>
</dbReference>
<protein>
    <submittedName>
        <fullName evidence="1">Uncharacterized protein</fullName>
    </submittedName>
</protein>
<dbReference type="Proteomes" id="UP000716291">
    <property type="component" value="Unassembled WGS sequence"/>
</dbReference>
<keyword evidence="2" id="KW-1185">Reference proteome</keyword>
<evidence type="ECO:0000313" key="1">
    <source>
        <dbReference type="EMBL" id="KAG1311608.1"/>
    </source>
</evidence>
<name>A0A9P6XDW1_RHIOR</name>
<sequence length="270" mass="30684">MIHSNDAIKSISELTLVNDNSDEIISQLLRKLDKGTETVINLKTLLAQKTAELSGLVQQLDLINQVLMDMEYGTGQIESVLKNLRLDKAIYAEATLESAIQSASGLCVENNPKIAWMNKLNTKLKQLGIDPSCYFRTLDDATTLQKATVELEIAKTISLCIKADYKRRNVLLKNKNAQEQTKQLGDKIREELNLWKMYTRDAPFFIQHKLLNDLLEAQDQQLVNMKSNNQVLYTKHTSSSMAKIRPGSVLKLRKLLTVNRSNQSWFTKLM</sequence>
<evidence type="ECO:0000313" key="2">
    <source>
        <dbReference type="Proteomes" id="UP000716291"/>
    </source>
</evidence>
<accession>A0A9P6XDW1</accession>
<organism evidence="1 2">
    <name type="scientific">Rhizopus oryzae</name>
    <name type="common">Mucormycosis agent</name>
    <name type="synonym">Rhizopus arrhizus var. delemar</name>
    <dbReference type="NCBI Taxonomy" id="64495"/>
    <lineage>
        <taxon>Eukaryota</taxon>
        <taxon>Fungi</taxon>
        <taxon>Fungi incertae sedis</taxon>
        <taxon>Mucoromycota</taxon>
        <taxon>Mucoromycotina</taxon>
        <taxon>Mucoromycetes</taxon>
        <taxon>Mucorales</taxon>
        <taxon>Mucorineae</taxon>
        <taxon>Rhizopodaceae</taxon>
        <taxon>Rhizopus</taxon>
    </lineage>
</organism>
<dbReference type="AlphaFoldDB" id="A0A9P6XDW1"/>
<gene>
    <name evidence="1" type="ORF">G6F64_003674</name>
</gene>
<comment type="caution">
    <text evidence="1">The sequence shown here is derived from an EMBL/GenBank/DDBJ whole genome shotgun (WGS) entry which is preliminary data.</text>
</comment>
<dbReference type="OrthoDB" id="2281507at2759"/>
<proteinExistence type="predicted"/>